<evidence type="ECO:0000313" key="10">
    <source>
        <dbReference type="Proteomes" id="UP000005387"/>
    </source>
</evidence>
<evidence type="ECO:0000256" key="4">
    <source>
        <dbReference type="ARBA" id="ARBA00022544"/>
    </source>
</evidence>
<gene>
    <name evidence="9" type="ORF">PaecuDRAFT_2007</name>
</gene>
<organism evidence="9 10">
    <name type="scientific">Paenibacillus curdlanolyticus YK9</name>
    <dbReference type="NCBI Taxonomy" id="717606"/>
    <lineage>
        <taxon>Bacteria</taxon>
        <taxon>Bacillati</taxon>
        <taxon>Bacillota</taxon>
        <taxon>Bacilli</taxon>
        <taxon>Bacillales</taxon>
        <taxon>Paenibacillaceae</taxon>
        <taxon>Paenibacillus</taxon>
    </lineage>
</organism>
<dbReference type="PANTHER" id="PTHR34975:SF2">
    <property type="entry name" value="SPORE GERMINATION PROTEIN A2"/>
    <property type="match status" value="1"/>
</dbReference>
<evidence type="ECO:0000256" key="7">
    <source>
        <dbReference type="ARBA" id="ARBA00023136"/>
    </source>
</evidence>
<keyword evidence="5 8" id="KW-0812">Transmembrane</keyword>
<feature type="transmembrane region" description="Helical" evidence="8">
    <location>
        <begin position="270"/>
        <end position="292"/>
    </location>
</feature>
<dbReference type="OrthoDB" id="2078716at2"/>
<evidence type="ECO:0000256" key="1">
    <source>
        <dbReference type="ARBA" id="ARBA00004141"/>
    </source>
</evidence>
<feature type="transmembrane region" description="Helical" evidence="8">
    <location>
        <begin position="38"/>
        <end position="59"/>
    </location>
</feature>
<dbReference type="GO" id="GO:0016020">
    <property type="term" value="C:membrane"/>
    <property type="evidence" value="ECO:0007669"/>
    <property type="project" value="UniProtKB-SubCell"/>
</dbReference>
<evidence type="ECO:0000313" key="9">
    <source>
        <dbReference type="EMBL" id="EFM11557.1"/>
    </source>
</evidence>
<dbReference type="PANTHER" id="PTHR34975">
    <property type="entry name" value="SPORE GERMINATION PROTEIN A2"/>
    <property type="match status" value="1"/>
</dbReference>
<dbReference type="STRING" id="717606.PaecuDRAFT_2007"/>
<keyword evidence="6 8" id="KW-1133">Transmembrane helix</keyword>
<feature type="transmembrane region" description="Helical" evidence="8">
    <location>
        <begin position="214"/>
        <end position="237"/>
    </location>
</feature>
<dbReference type="Pfam" id="PF03845">
    <property type="entry name" value="Spore_permease"/>
    <property type="match status" value="1"/>
</dbReference>
<feature type="transmembrane region" description="Helical" evidence="8">
    <location>
        <begin position="183"/>
        <end position="202"/>
    </location>
</feature>
<dbReference type="RefSeq" id="WP_006038013.1">
    <property type="nucleotide sequence ID" value="NZ_AEDD01000004.1"/>
</dbReference>
<comment type="similarity">
    <text evidence="2">Belongs to the amino acid-polyamine-organocation (APC) superfamily. Spore germination protein (SGP) (TC 2.A.3.9) family.</text>
</comment>
<name>E0I7K4_9BACL</name>
<dbReference type="eggNOG" id="COG0814">
    <property type="taxonomic scope" value="Bacteria"/>
</dbReference>
<dbReference type="GO" id="GO:0009847">
    <property type="term" value="P:spore germination"/>
    <property type="evidence" value="ECO:0007669"/>
    <property type="project" value="InterPro"/>
</dbReference>
<dbReference type="Proteomes" id="UP000005387">
    <property type="component" value="Unassembled WGS sequence"/>
</dbReference>
<dbReference type="EMBL" id="AEDD01000004">
    <property type="protein sequence ID" value="EFM11557.1"/>
    <property type="molecule type" value="Genomic_DNA"/>
</dbReference>
<evidence type="ECO:0000256" key="8">
    <source>
        <dbReference type="SAM" id="Phobius"/>
    </source>
</evidence>
<dbReference type="NCBIfam" id="TIGR00912">
    <property type="entry name" value="2A0309"/>
    <property type="match status" value="1"/>
</dbReference>
<keyword evidence="3" id="KW-0813">Transport</keyword>
<accession>E0I7K4</accession>
<keyword evidence="4" id="KW-0309">Germination</keyword>
<keyword evidence="10" id="KW-1185">Reference proteome</keyword>
<keyword evidence="7 8" id="KW-0472">Membrane</keyword>
<evidence type="ECO:0000256" key="3">
    <source>
        <dbReference type="ARBA" id="ARBA00022448"/>
    </source>
</evidence>
<evidence type="ECO:0000256" key="5">
    <source>
        <dbReference type="ARBA" id="ARBA00022692"/>
    </source>
</evidence>
<evidence type="ECO:0000256" key="6">
    <source>
        <dbReference type="ARBA" id="ARBA00022989"/>
    </source>
</evidence>
<feature type="transmembrane region" description="Helical" evidence="8">
    <location>
        <begin position="304"/>
        <end position="320"/>
    </location>
</feature>
<reference evidence="9 10" key="1">
    <citation type="submission" date="2010-07" db="EMBL/GenBank/DDBJ databases">
        <title>The draft genome of Paenibacillus curdlanolyticus YK9.</title>
        <authorList>
            <consortium name="US DOE Joint Genome Institute (JGI-PGF)"/>
            <person name="Lucas S."/>
            <person name="Copeland A."/>
            <person name="Lapidus A."/>
            <person name="Cheng J.-F."/>
            <person name="Bruce D."/>
            <person name="Goodwin L."/>
            <person name="Pitluck S."/>
            <person name="Land M.L."/>
            <person name="Hauser L."/>
            <person name="Chang Y.-J."/>
            <person name="Jeffries C."/>
            <person name="Anderson I.J."/>
            <person name="Johnson E."/>
            <person name="Loganathan U."/>
            <person name="Mulhopadhyay B."/>
            <person name="Kyrpides N."/>
            <person name="Woyke T.J."/>
        </authorList>
    </citation>
    <scope>NUCLEOTIDE SEQUENCE [LARGE SCALE GENOMIC DNA]</scope>
    <source>
        <strain evidence="9 10">YK9</strain>
    </source>
</reference>
<feature type="transmembrane region" description="Helical" evidence="8">
    <location>
        <begin position="12"/>
        <end position="32"/>
    </location>
</feature>
<comment type="subcellular location">
    <subcellularLocation>
        <location evidence="1">Membrane</location>
        <topology evidence="1">Multi-pass membrane protein</topology>
    </subcellularLocation>
</comment>
<feature type="transmembrane region" description="Helical" evidence="8">
    <location>
        <begin position="145"/>
        <end position="163"/>
    </location>
</feature>
<protein>
    <submittedName>
        <fullName evidence="9">Spore germination protein</fullName>
    </submittedName>
</protein>
<dbReference type="InterPro" id="IPR004761">
    <property type="entry name" value="Spore_GerAB"/>
</dbReference>
<sequence>MKPAISSLQTVSLINNAITPTAVLTIPGVMIGQAHNGAWLSGILAGIASMFIAIFIALICKANPGQPFVVWMENRFGKPIGIVIGMLFCLYYFNAFCLIARQFANFTGDMVLDETPLIMLVGIIVAVTAFTVAHGLEAIARSSTVVMLLLTIVIPFSVAINFADMNLKRLLPLLDTDPINIASASITPFGWLSEVSILFILSPYIKKPVALVRLSLIGVLSSAVLIVLVTVMAISIFGPRLVPMMSYPFFNMVGIVEVGKFLERIEIFTVSVWGMTMYIKMAVFLFAAVQCLSHALHTRTSRHVLIGISMLAIVTSVAAWPRNAEIGFLGSIGAVPFLFLFNIGMPVAIGLGLLATRGRSGKKGAQAP</sequence>
<feature type="transmembrane region" description="Helical" evidence="8">
    <location>
        <begin position="80"/>
        <end position="104"/>
    </location>
</feature>
<dbReference type="AlphaFoldDB" id="E0I7K4"/>
<proteinExistence type="inferred from homology"/>
<feature type="transmembrane region" description="Helical" evidence="8">
    <location>
        <begin position="326"/>
        <end position="354"/>
    </location>
</feature>
<dbReference type="Gene3D" id="1.20.1740.10">
    <property type="entry name" value="Amino acid/polyamine transporter I"/>
    <property type="match status" value="1"/>
</dbReference>
<evidence type="ECO:0000256" key="2">
    <source>
        <dbReference type="ARBA" id="ARBA00007998"/>
    </source>
</evidence>
<feature type="transmembrane region" description="Helical" evidence="8">
    <location>
        <begin position="116"/>
        <end position="133"/>
    </location>
</feature>